<evidence type="ECO:0000259" key="8">
    <source>
        <dbReference type="SMART" id="SM00849"/>
    </source>
</evidence>
<dbReference type="PIRSF" id="PIRSF005457">
    <property type="entry name" value="Glx"/>
    <property type="match status" value="1"/>
</dbReference>
<dbReference type="SUPFAM" id="SSF56281">
    <property type="entry name" value="Metallo-hydrolase/oxidoreductase"/>
    <property type="match status" value="1"/>
</dbReference>
<evidence type="ECO:0000256" key="6">
    <source>
        <dbReference type="ARBA" id="ARBA00022833"/>
    </source>
</evidence>
<dbReference type="NCBIfam" id="TIGR03413">
    <property type="entry name" value="GSH_gloB"/>
    <property type="match status" value="1"/>
</dbReference>
<dbReference type="Pfam" id="PF16123">
    <property type="entry name" value="HAGH_C"/>
    <property type="match status" value="1"/>
</dbReference>
<dbReference type="EC" id="3.1.2.6" evidence="7"/>
<dbReference type="InterPro" id="IPR001279">
    <property type="entry name" value="Metallo-B-lactamas"/>
</dbReference>
<dbReference type="RefSeq" id="WP_197115046.1">
    <property type="nucleotide sequence ID" value="NZ_JACBXQ010000002.1"/>
</dbReference>
<organism evidence="9 10">
    <name type="scientific">Facklamia lactis</name>
    <dbReference type="NCBI Taxonomy" id="2749967"/>
    <lineage>
        <taxon>Bacteria</taxon>
        <taxon>Bacillati</taxon>
        <taxon>Bacillota</taxon>
        <taxon>Bacilli</taxon>
        <taxon>Lactobacillales</taxon>
        <taxon>Aerococcaceae</taxon>
        <taxon>Facklamia</taxon>
    </lineage>
</organism>
<name>A0ABS0LRQ6_9LACT</name>
<evidence type="ECO:0000256" key="3">
    <source>
        <dbReference type="ARBA" id="ARBA00006759"/>
    </source>
</evidence>
<dbReference type="Pfam" id="PF00753">
    <property type="entry name" value="Lactamase_B"/>
    <property type="match status" value="1"/>
</dbReference>
<dbReference type="InterPro" id="IPR050110">
    <property type="entry name" value="Glyoxalase_II_hydrolase"/>
</dbReference>
<evidence type="ECO:0000313" key="10">
    <source>
        <dbReference type="Proteomes" id="UP000721415"/>
    </source>
</evidence>
<dbReference type="HAMAP" id="MF_01374">
    <property type="entry name" value="Glyoxalase_2"/>
    <property type="match status" value="1"/>
</dbReference>
<feature type="binding site" evidence="7">
    <location>
        <position position="108"/>
    </location>
    <ligand>
        <name>Zn(2+)</name>
        <dbReference type="ChEBI" id="CHEBI:29105"/>
        <label>1</label>
    </ligand>
</feature>
<evidence type="ECO:0000313" key="9">
    <source>
        <dbReference type="EMBL" id="MBG9986130.1"/>
    </source>
</evidence>
<evidence type="ECO:0000256" key="1">
    <source>
        <dbReference type="ARBA" id="ARBA00001623"/>
    </source>
</evidence>
<dbReference type="PANTHER" id="PTHR43705:SF1">
    <property type="entry name" value="HYDROXYACYLGLUTATHIONE HYDROLASE GLOB"/>
    <property type="match status" value="1"/>
</dbReference>
<dbReference type="InterPro" id="IPR032282">
    <property type="entry name" value="HAGH_C"/>
</dbReference>
<dbReference type="InterPro" id="IPR017782">
    <property type="entry name" value="Hydroxyacylglutathione_Hdrlase"/>
</dbReference>
<dbReference type="InterPro" id="IPR036866">
    <property type="entry name" value="RibonucZ/Hydroxyglut_hydro"/>
</dbReference>
<evidence type="ECO:0000256" key="4">
    <source>
        <dbReference type="ARBA" id="ARBA00022723"/>
    </source>
</evidence>
<feature type="binding site" evidence="7">
    <location>
        <position position="125"/>
    </location>
    <ligand>
        <name>Zn(2+)</name>
        <dbReference type="ChEBI" id="CHEBI:29105"/>
        <label>2</label>
    </ligand>
</feature>
<dbReference type="GO" id="GO:0004416">
    <property type="term" value="F:hydroxyacylglutathione hydrolase activity"/>
    <property type="evidence" value="ECO:0007669"/>
    <property type="project" value="UniProtKB-EC"/>
</dbReference>
<feature type="binding site" evidence="7">
    <location>
        <position position="52"/>
    </location>
    <ligand>
        <name>Zn(2+)</name>
        <dbReference type="ChEBI" id="CHEBI:29105"/>
        <label>1</label>
    </ligand>
</feature>
<keyword evidence="4 7" id="KW-0479">Metal-binding</keyword>
<dbReference type="EMBL" id="JACBXQ010000002">
    <property type="protein sequence ID" value="MBG9986130.1"/>
    <property type="molecule type" value="Genomic_DNA"/>
</dbReference>
<comment type="pathway">
    <text evidence="2 7">Secondary metabolite metabolism; methylglyoxal degradation; (R)-lactate from methylglyoxal: step 2/2.</text>
</comment>
<dbReference type="Proteomes" id="UP000721415">
    <property type="component" value="Unassembled WGS sequence"/>
</dbReference>
<feature type="binding site" evidence="7">
    <location>
        <position position="163"/>
    </location>
    <ligand>
        <name>Zn(2+)</name>
        <dbReference type="ChEBI" id="CHEBI:29105"/>
        <label>2</label>
    </ligand>
</feature>
<evidence type="ECO:0000256" key="2">
    <source>
        <dbReference type="ARBA" id="ARBA00004963"/>
    </source>
</evidence>
<dbReference type="PANTHER" id="PTHR43705">
    <property type="entry name" value="HYDROXYACYLGLUTATHIONE HYDROLASE"/>
    <property type="match status" value="1"/>
</dbReference>
<dbReference type="Gene3D" id="3.60.15.10">
    <property type="entry name" value="Ribonuclease Z/Hydroxyacylglutathione hydrolase-like"/>
    <property type="match status" value="1"/>
</dbReference>
<comment type="catalytic activity">
    <reaction evidence="1 7">
        <text>an S-(2-hydroxyacyl)glutathione + H2O = a 2-hydroxy carboxylate + glutathione + H(+)</text>
        <dbReference type="Rhea" id="RHEA:21864"/>
        <dbReference type="ChEBI" id="CHEBI:15377"/>
        <dbReference type="ChEBI" id="CHEBI:15378"/>
        <dbReference type="ChEBI" id="CHEBI:57925"/>
        <dbReference type="ChEBI" id="CHEBI:58896"/>
        <dbReference type="ChEBI" id="CHEBI:71261"/>
        <dbReference type="EC" id="3.1.2.6"/>
    </reaction>
</comment>
<dbReference type="CDD" id="cd07723">
    <property type="entry name" value="hydroxyacylglutathione_hydrolase_MBL-fold"/>
    <property type="match status" value="1"/>
</dbReference>
<sequence>MEIQYVKAFTDNYIWIIEDENDVIVVDPGESQPVFDYLEHTNKNMVGILLTHKHADHVEGVKELKESYPQALVIGPSEVEKYCDRIVEHGDCFELMNHSFQVLSTPGHTANHVSYLKGEALFCGDALFSGGCGRVFTDDYYAQFETLKIFAQLPDEMKVYAGHEYTEVNLEFALTIEPKNRSIKKYLDEVRQKRADHEATLPTTIRQERKINLFLRAKDLDEFRYLRQERDQFKG</sequence>
<keyword evidence="10" id="KW-1185">Reference proteome</keyword>
<dbReference type="InterPro" id="IPR035680">
    <property type="entry name" value="Clx_II_MBL"/>
</dbReference>
<gene>
    <name evidence="7 9" type="primary">gloB</name>
    <name evidence="9" type="ORF">HZY91_04385</name>
</gene>
<evidence type="ECO:0000256" key="7">
    <source>
        <dbReference type="HAMAP-Rule" id="MF_01374"/>
    </source>
</evidence>
<comment type="function">
    <text evidence="7">Thiolesterase that catalyzes the hydrolysis of S-D-lactoyl-glutathione to form glutathione and D-lactic acid.</text>
</comment>
<feature type="domain" description="Metallo-beta-lactamase" evidence="8">
    <location>
        <begin position="11"/>
        <end position="163"/>
    </location>
</feature>
<evidence type="ECO:0000256" key="5">
    <source>
        <dbReference type="ARBA" id="ARBA00022801"/>
    </source>
</evidence>
<comment type="subunit">
    <text evidence="7">Monomer.</text>
</comment>
<comment type="cofactor">
    <cofactor evidence="7">
        <name>Zn(2+)</name>
        <dbReference type="ChEBI" id="CHEBI:29105"/>
    </cofactor>
    <text evidence="7">Binds 2 Zn(2+) ions per subunit.</text>
</comment>
<feature type="binding site" evidence="7">
    <location>
        <position position="57"/>
    </location>
    <ligand>
        <name>Zn(2+)</name>
        <dbReference type="ChEBI" id="CHEBI:29105"/>
        <label>2</label>
    </ligand>
</feature>
<keyword evidence="5 7" id="KW-0378">Hydrolase</keyword>
<feature type="binding site" evidence="7">
    <location>
        <position position="54"/>
    </location>
    <ligand>
        <name>Zn(2+)</name>
        <dbReference type="ChEBI" id="CHEBI:29105"/>
        <label>1</label>
    </ligand>
</feature>
<comment type="similarity">
    <text evidence="3 7">Belongs to the metallo-beta-lactamase superfamily. Glyoxalase II family.</text>
</comment>
<feature type="binding site" evidence="7">
    <location>
        <position position="56"/>
    </location>
    <ligand>
        <name>Zn(2+)</name>
        <dbReference type="ChEBI" id="CHEBI:29105"/>
        <label>2</label>
    </ligand>
</feature>
<feature type="binding site" evidence="7">
    <location>
        <position position="125"/>
    </location>
    <ligand>
        <name>Zn(2+)</name>
        <dbReference type="ChEBI" id="CHEBI:29105"/>
        <label>1</label>
    </ligand>
</feature>
<keyword evidence="6 7" id="KW-0862">Zinc</keyword>
<proteinExistence type="inferred from homology"/>
<accession>A0ABS0LRQ6</accession>
<comment type="caution">
    <text evidence="9">The sequence shown here is derived from an EMBL/GenBank/DDBJ whole genome shotgun (WGS) entry which is preliminary data.</text>
</comment>
<protein>
    <recommendedName>
        <fullName evidence="7">Hydroxyacylglutathione hydrolase</fullName>
        <ecNumber evidence="7">3.1.2.6</ecNumber>
    </recommendedName>
    <alternativeName>
        <fullName evidence="7">Glyoxalase II</fullName>
        <shortName evidence="7">Glx II</shortName>
    </alternativeName>
</protein>
<reference evidence="9 10" key="1">
    <citation type="submission" date="2020-07" db="EMBL/GenBank/DDBJ databases">
        <title>Facklamia lactis sp. nov., isolated from raw milk.</title>
        <authorList>
            <person name="Doll E.V."/>
            <person name="Huptas C."/>
            <person name="Staib L."/>
            <person name="Wenning M."/>
            <person name="Scherer S."/>
        </authorList>
    </citation>
    <scope>NUCLEOTIDE SEQUENCE [LARGE SCALE GENOMIC DNA]</scope>
    <source>
        <strain evidence="9 10">DSM 111018</strain>
    </source>
</reference>
<dbReference type="SMART" id="SM00849">
    <property type="entry name" value="Lactamase_B"/>
    <property type="match status" value="1"/>
</dbReference>